<dbReference type="InterPro" id="IPR001223">
    <property type="entry name" value="Glyco_hydro18_cat"/>
</dbReference>
<dbReference type="InterPro" id="IPR050314">
    <property type="entry name" value="Glycosyl_Hydrlase_18"/>
</dbReference>
<sequence length="352" mass="38771">MKLKNLLIALSFILTISACKKSDVKPDQGEPTPVTPPVAGTPYIPDNSFKIVAYMPSYRDPNVVTDVKYKMITHLFYAFLSPNASADGSLMALPQQTRFLTVQQKAKANNVKFGISIGITTGVTEATFASIAKSQTARANFVKNIVTFAKNNNLDGVDMDWEYPRTENGNPNTDYTLLMKELSDELHKINKFLSAAITPAVYTSTNKDAIQSEVYNYVDFFNIMQYDGAGYDSSEPLNHASMKMTDASLNIWLTTKGMPKEKAILGMPLYGKDASGSSIGYRDIESSGADVTLNVATVNGKTYGYNGITLIKAKTQKAKERTNGIMFWEFSHDSNNDKSLIKAANDQLGRTY</sequence>
<dbReference type="Gene3D" id="3.20.20.80">
    <property type="entry name" value="Glycosidases"/>
    <property type="match status" value="1"/>
</dbReference>
<proteinExistence type="inferred from homology"/>
<comment type="catalytic activity">
    <reaction evidence="1">
        <text>Random endo-hydrolysis of N-acetyl-beta-D-glucosaminide (1-&gt;4)-beta-linkages in chitin and chitodextrins.</text>
        <dbReference type="EC" id="3.2.1.14"/>
    </reaction>
</comment>
<dbReference type="SMART" id="SM00636">
    <property type="entry name" value="Glyco_18"/>
    <property type="match status" value="1"/>
</dbReference>
<keyword evidence="7" id="KW-0732">Signal</keyword>
<feature type="domain" description="GH18" evidence="8">
    <location>
        <begin position="49"/>
        <end position="351"/>
    </location>
</feature>
<dbReference type="EMBL" id="JABMKV010000002">
    <property type="protein sequence ID" value="NQX31480.1"/>
    <property type="molecule type" value="Genomic_DNA"/>
</dbReference>
<dbReference type="PROSITE" id="PS51910">
    <property type="entry name" value="GH18_2"/>
    <property type="match status" value="1"/>
</dbReference>
<dbReference type="Gene3D" id="3.40.5.30">
    <property type="entry name" value="(Trans)glycosidases - domain 2"/>
    <property type="match status" value="1"/>
</dbReference>
<evidence type="ECO:0000313" key="10">
    <source>
        <dbReference type="Proteomes" id="UP000762110"/>
    </source>
</evidence>
<evidence type="ECO:0000313" key="9">
    <source>
        <dbReference type="EMBL" id="NQX31480.1"/>
    </source>
</evidence>
<evidence type="ECO:0000259" key="8">
    <source>
        <dbReference type="PROSITE" id="PS51910"/>
    </source>
</evidence>
<keyword evidence="10" id="KW-1185">Reference proteome</keyword>
<dbReference type="PANTHER" id="PTHR11177">
    <property type="entry name" value="CHITINASE"/>
    <property type="match status" value="1"/>
</dbReference>
<name>A0ABX2DBT8_9SPHI</name>
<dbReference type="InterPro" id="IPR001579">
    <property type="entry name" value="Glyco_hydro_18_chit_AS"/>
</dbReference>
<feature type="chain" id="PRO_5045893310" description="chitinase" evidence="7">
    <location>
        <begin position="21"/>
        <end position="352"/>
    </location>
</feature>
<evidence type="ECO:0000256" key="7">
    <source>
        <dbReference type="SAM" id="SignalP"/>
    </source>
</evidence>
<dbReference type="PROSITE" id="PS51257">
    <property type="entry name" value="PROKAR_LIPOPROTEIN"/>
    <property type="match status" value="1"/>
</dbReference>
<dbReference type="EC" id="3.2.1.14" evidence="2"/>
<evidence type="ECO:0000256" key="3">
    <source>
        <dbReference type="ARBA" id="ARBA00022801"/>
    </source>
</evidence>
<dbReference type="Proteomes" id="UP000762110">
    <property type="component" value="Unassembled WGS sequence"/>
</dbReference>
<dbReference type="SUPFAM" id="SSF51445">
    <property type="entry name" value="(Trans)glycosidases"/>
    <property type="match status" value="1"/>
</dbReference>
<dbReference type="InterPro" id="IPR017853">
    <property type="entry name" value="GH"/>
</dbReference>
<dbReference type="InterPro" id="IPR011583">
    <property type="entry name" value="Chitinase_II/V-like_cat"/>
</dbReference>
<dbReference type="RefSeq" id="WP_173270650.1">
    <property type="nucleotide sequence ID" value="NZ_JABMKV010000002.1"/>
</dbReference>
<dbReference type="PANTHER" id="PTHR11177:SF317">
    <property type="entry name" value="CHITINASE 12-RELATED"/>
    <property type="match status" value="1"/>
</dbReference>
<organism evidence="9 10">
    <name type="scientific">Pedobacter boryungensis</name>
    <dbReference type="NCBI Taxonomy" id="869962"/>
    <lineage>
        <taxon>Bacteria</taxon>
        <taxon>Pseudomonadati</taxon>
        <taxon>Bacteroidota</taxon>
        <taxon>Sphingobacteriia</taxon>
        <taxon>Sphingobacteriales</taxon>
        <taxon>Sphingobacteriaceae</taxon>
        <taxon>Pedobacter</taxon>
    </lineage>
</organism>
<dbReference type="PROSITE" id="PS01095">
    <property type="entry name" value="GH18_1"/>
    <property type="match status" value="1"/>
</dbReference>
<protein>
    <recommendedName>
        <fullName evidence="2">chitinase</fullName>
        <ecNumber evidence="2">3.2.1.14</ecNumber>
    </recommendedName>
</protein>
<comment type="similarity">
    <text evidence="6">Belongs to the glycosyl hydrolase 18 family.</text>
</comment>
<comment type="caution">
    <text evidence="9">The sequence shown here is derived from an EMBL/GenBank/DDBJ whole genome shotgun (WGS) entry which is preliminary data.</text>
</comment>
<evidence type="ECO:0000256" key="5">
    <source>
        <dbReference type="RuleBase" id="RU000489"/>
    </source>
</evidence>
<evidence type="ECO:0000256" key="2">
    <source>
        <dbReference type="ARBA" id="ARBA00012729"/>
    </source>
</evidence>
<evidence type="ECO:0000256" key="1">
    <source>
        <dbReference type="ARBA" id="ARBA00000822"/>
    </source>
</evidence>
<dbReference type="Pfam" id="PF00704">
    <property type="entry name" value="Glyco_hydro_18"/>
    <property type="match status" value="1"/>
</dbReference>
<keyword evidence="3 5" id="KW-0378">Hydrolase</keyword>
<accession>A0ABX2DBT8</accession>
<gene>
    <name evidence="9" type="ORF">HQN85_07075</name>
</gene>
<reference evidence="9 10" key="1">
    <citation type="submission" date="2020-05" db="EMBL/GenBank/DDBJ databases">
        <title>Description of Pedobacter foliorum sp. nov.</title>
        <authorList>
            <person name="Qi S."/>
            <person name="Carlier A."/>
            <person name="Cnockaert M."/>
            <person name="Vandamme P."/>
        </authorList>
    </citation>
    <scope>NUCLEOTIDE SEQUENCE [LARGE SCALE GENOMIC DNA]</scope>
    <source>
        <strain evidence="9 10">LMG 31300</strain>
    </source>
</reference>
<keyword evidence="4 5" id="KW-0326">Glycosidase</keyword>
<feature type="signal peptide" evidence="7">
    <location>
        <begin position="1"/>
        <end position="20"/>
    </location>
</feature>
<evidence type="ECO:0000256" key="6">
    <source>
        <dbReference type="RuleBase" id="RU004453"/>
    </source>
</evidence>
<evidence type="ECO:0000256" key="4">
    <source>
        <dbReference type="ARBA" id="ARBA00023295"/>
    </source>
</evidence>